<dbReference type="Pfam" id="PF12974">
    <property type="entry name" value="Phosphonate-bd"/>
    <property type="match status" value="1"/>
</dbReference>
<organism evidence="1 2">
    <name type="scientific">Gemmobacter denitrificans</name>
    <dbReference type="NCBI Taxonomy" id="3123040"/>
    <lineage>
        <taxon>Bacteria</taxon>
        <taxon>Pseudomonadati</taxon>
        <taxon>Pseudomonadota</taxon>
        <taxon>Alphaproteobacteria</taxon>
        <taxon>Rhodobacterales</taxon>
        <taxon>Paracoccaceae</taxon>
        <taxon>Gemmobacter</taxon>
    </lineage>
</organism>
<keyword evidence="2" id="KW-1185">Reference proteome</keyword>
<accession>A0ABU8BWH6</accession>
<dbReference type="Proteomes" id="UP001431963">
    <property type="component" value="Unassembled WGS sequence"/>
</dbReference>
<dbReference type="PANTHER" id="PTHR35841:SF1">
    <property type="entry name" value="PHOSPHONATES-BINDING PERIPLASMIC PROTEIN"/>
    <property type="match status" value="1"/>
</dbReference>
<dbReference type="SUPFAM" id="SSF53850">
    <property type="entry name" value="Periplasmic binding protein-like II"/>
    <property type="match status" value="1"/>
</dbReference>
<dbReference type="RefSeq" id="WP_335423723.1">
    <property type="nucleotide sequence ID" value="NZ_JBALHR010000007.1"/>
</dbReference>
<dbReference type="Gene3D" id="3.40.190.10">
    <property type="entry name" value="Periplasmic binding protein-like II"/>
    <property type="match status" value="1"/>
</dbReference>
<proteinExistence type="predicted"/>
<comment type="caution">
    <text evidence="1">The sequence shown here is derived from an EMBL/GenBank/DDBJ whole genome shotgun (WGS) entry which is preliminary data.</text>
</comment>
<evidence type="ECO:0000313" key="2">
    <source>
        <dbReference type="Proteomes" id="UP001431963"/>
    </source>
</evidence>
<name>A0ABU8BWH6_9RHOB</name>
<sequence length="254" mass="27033">MIAALGMYDRAELRSQTDAYWGAIRDGLRTRGIAAPDTLTRDDRAYWAGWTDPDLLLSQTCGLPFRARLHDKVALVGTPDFAVPGCPPGHYRSMLVARADDPRDLTALAEARFALNEDLSQSGWGAPWAHMTGLGLPIRPALRTGGHVLSARAVAEGAADWAALDAVTWALIESHDPALAGRLRVVDATAPTPGLPYITALTRDPEPIRAAVAEAIAALPAETRAALRLQGIVAIPVAAYLAQPLPPAPELPDH</sequence>
<dbReference type="PANTHER" id="PTHR35841">
    <property type="entry name" value="PHOSPHONATES-BINDING PERIPLASMIC PROTEIN"/>
    <property type="match status" value="1"/>
</dbReference>
<dbReference type="EMBL" id="JBALHR010000007">
    <property type="protein sequence ID" value="MEH7829053.1"/>
    <property type="molecule type" value="Genomic_DNA"/>
</dbReference>
<evidence type="ECO:0000313" key="1">
    <source>
        <dbReference type="EMBL" id="MEH7829053.1"/>
    </source>
</evidence>
<protein>
    <submittedName>
        <fullName evidence="1">PhnD/SsuA/transferrin family substrate-binding protein</fullName>
    </submittedName>
</protein>
<gene>
    <name evidence="1" type="ORF">V6590_12910</name>
</gene>
<reference evidence="1" key="1">
    <citation type="submission" date="2024-02" db="EMBL/GenBank/DDBJ databases">
        <title>Genome sequences of strain Gemmobacter sp. JM10B15.</title>
        <authorList>
            <person name="Zhang M."/>
        </authorList>
    </citation>
    <scope>NUCLEOTIDE SEQUENCE</scope>
    <source>
        <strain evidence="1">JM10B15</strain>
    </source>
</reference>